<gene>
    <name evidence="10" type="ORF">DBT_0652</name>
</gene>
<comment type="similarity">
    <text evidence="1 7">Belongs to the class-II pyridine nucleotide-disulfide oxidoreductase family.</text>
</comment>
<dbReference type="GO" id="GO:0019430">
    <property type="term" value="P:removal of superoxide radicals"/>
    <property type="evidence" value="ECO:0007669"/>
    <property type="project" value="UniProtKB-UniRule"/>
</dbReference>
<evidence type="ECO:0000256" key="5">
    <source>
        <dbReference type="ARBA" id="ARBA00023157"/>
    </source>
</evidence>
<dbReference type="InterPro" id="IPR036188">
    <property type="entry name" value="FAD/NAD-bd_sf"/>
</dbReference>
<dbReference type="InterPro" id="IPR023753">
    <property type="entry name" value="FAD/NAD-binding_dom"/>
</dbReference>
<dbReference type="STRING" id="1156395.DBT_0652"/>
<keyword evidence="3 7" id="KW-0274">FAD</keyword>
<organism evidence="10 11">
    <name type="scientific">Dissulfuribacter thermophilus</name>
    <dbReference type="NCBI Taxonomy" id="1156395"/>
    <lineage>
        <taxon>Bacteria</taxon>
        <taxon>Pseudomonadati</taxon>
        <taxon>Thermodesulfobacteriota</taxon>
        <taxon>Dissulfuribacteria</taxon>
        <taxon>Dissulfuribacterales</taxon>
        <taxon>Dissulfuribacteraceae</taxon>
        <taxon>Dissulfuribacter</taxon>
    </lineage>
</organism>
<keyword evidence="5" id="KW-1015">Disulfide bond</keyword>
<evidence type="ECO:0000313" key="11">
    <source>
        <dbReference type="Proteomes" id="UP000093080"/>
    </source>
</evidence>
<evidence type="ECO:0000256" key="1">
    <source>
        <dbReference type="ARBA" id="ARBA00009333"/>
    </source>
</evidence>
<comment type="subunit">
    <text evidence="7">Homodimer.</text>
</comment>
<dbReference type="Gene3D" id="3.50.50.60">
    <property type="entry name" value="FAD/NAD(P)-binding domain"/>
    <property type="match status" value="2"/>
</dbReference>
<dbReference type="PROSITE" id="PS51257">
    <property type="entry name" value="PROKAR_LIPOPROTEIN"/>
    <property type="match status" value="1"/>
</dbReference>
<accession>A0A1B9F6Z3</accession>
<dbReference type="GO" id="GO:0004791">
    <property type="term" value="F:thioredoxin-disulfide reductase (NADPH) activity"/>
    <property type="evidence" value="ECO:0007669"/>
    <property type="project" value="UniProtKB-UniRule"/>
</dbReference>
<evidence type="ECO:0000256" key="6">
    <source>
        <dbReference type="ARBA" id="ARBA00023284"/>
    </source>
</evidence>
<keyword evidence="8" id="KW-0521">NADP</keyword>
<keyword evidence="4 7" id="KW-0560">Oxidoreductase</keyword>
<dbReference type="NCBIfam" id="TIGR01292">
    <property type="entry name" value="TRX_reduct"/>
    <property type="match status" value="1"/>
</dbReference>
<dbReference type="PATRIC" id="fig|1156395.6.peg.663"/>
<protein>
    <recommendedName>
        <fullName evidence="7">Thioredoxin reductase</fullName>
        <ecNumber evidence="7">1.8.1.9</ecNumber>
    </recommendedName>
</protein>
<dbReference type="PRINTS" id="PR00469">
    <property type="entry name" value="PNDRDTASEII"/>
</dbReference>
<comment type="caution">
    <text evidence="10">The sequence shown here is derived from an EMBL/GenBank/DDBJ whole genome shotgun (WGS) entry which is preliminary data.</text>
</comment>
<comment type="catalytic activity">
    <reaction evidence="7">
        <text>[thioredoxin]-dithiol + NADP(+) = [thioredoxin]-disulfide + NADPH + H(+)</text>
        <dbReference type="Rhea" id="RHEA:20345"/>
        <dbReference type="Rhea" id="RHEA-COMP:10698"/>
        <dbReference type="Rhea" id="RHEA-COMP:10700"/>
        <dbReference type="ChEBI" id="CHEBI:15378"/>
        <dbReference type="ChEBI" id="CHEBI:29950"/>
        <dbReference type="ChEBI" id="CHEBI:50058"/>
        <dbReference type="ChEBI" id="CHEBI:57783"/>
        <dbReference type="ChEBI" id="CHEBI:58349"/>
        <dbReference type="EC" id="1.8.1.9"/>
    </reaction>
</comment>
<keyword evidence="11" id="KW-1185">Reference proteome</keyword>
<keyword evidence="6 7" id="KW-0676">Redox-active center</keyword>
<dbReference type="RefSeq" id="WP_244155302.1">
    <property type="nucleotide sequence ID" value="NZ_MAGO01000003.1"/>
</dbReference>
<evidence type="ECO:0000259" key="9">
    <source>
        <dbReference type="Pfam" id="PF07992"/>
    </source>
</evidence>
<evidence type="ECO:0000256" key="4">
    <source>
        <dbReference type="ARBA" id="ARBA00023002"/>
    </source>
</evidence>
<dbReference type="Proteomes" id="UP000093080">
    <property type="component" value="Unassembled WGS sequence"/>
</dbReference>
<feature type="domain" description="FAD/NAD(P)-binding" evidence="9">
    <location>
        <begin position="8"/>
        <end position="297"/>
    </location>
</feature>
<dbReference type="InterPro" id="IPR008255">
    <property type="entry name" value="Pyr_nucl-diS_OxRdtase_2_AS"/>
</dbReference>
<comment type="cofactor">
    <cofactor evidence="8">
        <name>FAD</name>
        <dbReference type="ChEBI" id="CHEBI:57692"/>
    </cofactor>
    <text evidence="8">Binds 1 FAD per subunit.</text>
</comment>
<evidence type="ECO:0000256" key="3">
    <source>
        <dbReference type="ARBA" id="ARBA00022827"/>
    </source>
</evidence>
<evidence type="ECO:0000256" key="8">
    <source>
        <dbReference type="RuleBase" id="RU003881"/>
    </source>
</evidence>
<dbReference type="GO" id="GO:0005737">
    <property type="term" value="C:cytoplasm"/>
    <property type="evidence" value="ECO:0007669"/>
    <property type="project" value="InterPro"/>
</dbReference>
<dbReference type="AlphaFoldDB" id="A0A1B9F6Z3"/>
<dbReference type="InterPro" id="IPR050097">
    <property type="entry name" value="Ferredoxin-NADP_redctase_2"/>
</dbReference>
<evidence type="ECO:0000313" key="10">
    <source>
        <dbReference type="EMBL" id="OCC15728.1"/>
    </source>
</evidence>
<keyword evidence="2 7" id="KW-0285">Flavoprotein</keyword>
<dbReference type="PANTHER" id="PTHR48105">
    <property type="entry name" value="THIOREDOXIN REDUCTASE 1-RELATED-RELATED"/>
    <property type="match status" value="1"/>
</dbReference>
<evidence type="ECO:0000256" key="2">
    <source>
        <dbReference type="ARBA" id="ARBA00022630"/>
    </source>
</evidence>
<reference evidence="10 11" key="1">
    <citation type="submission" date="2016-06" db="EMBL/GenBank/DDBJ databases">
        <title>Respiratory ammonification of nitrate coupled to the oxidation of elemental sulfur in deep-sea autotrophic thermophilic bacteria.</title>
        <authorList>
            <person name="Slobodkina G.B."/>
            <person name="Mardanov A.V."/>
            <person name="Ravin N.V."/>
            <person name="Frolova A.A."/>
            <person name="Viryasiv M.B."/>
            <person name="Chernyh N.A."/>
            <person name="Bonch-Osmolovskaya E.A."/>
            <person name="Slobodkin A.I."/>
        </authorList>
    </citation>
    <scope>NUCLEOTIDE SEQUENCE [LARGE SCALE GENOMIC DNA]</scope>
    <source>
        <strain evidence="10 11">S69</strain>
    </source>
</reference>
<dbReference type="SUPFAM" id="SSF51905">
    <property type="entry name" value="FAD/NAD(P)-binding domain"/>
    <property type="match status" value="1"/>
</dbReference>
<evidence type="ECO:0000256" key="7">
    <source>
        <dbReference type="RuleBase" id="RU003880"/>
    </source>
</evidence>
<dbReference type="EMBL" id="MAGO01000003">
    <property type="protein sequence ID" value="OCC15728.1"/>
    <property type="molecule type" value="Genomic_DNA"/>
</dbReference>
<proteinExistence type="inferred from homology"/>
<dbReference type="PROSITE" id="PS00573">
    <property type="entry name" value="PYRIDINE_REDOX_2"/>
    <property type="match status" value="1"/>
</dbReference>
<dbReference type="EC" id="1.8.1.9" evidence="7"/>
<dbReference type="PRINTS" id="PR00368">
    <property type="entry name" value="FADPNR"/>
</dbReference>
<name>A0A1B9F6Z3_9BACT</name>
<sequence>MAMAKETYDCVIVGAGPAGLGAALYACRSGLDACLVEKLSPGGQVLQTDWVDNYLGFKDGISGYDLIENLRMHAERFGACFRNGEVVRINKVSYDQFVTQLASGDEIVSKSIILATGARPKHLEIPGENELIGRGVSYCATCDGPFFKDQVIAVVGGGDSACQEALFLTKFAEKIYLIHRRDELRAVKTLQDKVLNHPKIEPIWNTIVEAIHGEDEVQSCKIKNVKTGEVADLSVQGVFVFIGIHPNTELVRDIVDTDEQGFIITDDWMKTSLPGMFAAGDCRSKPLRQIITAVSDGAIAAYGVKFQLI</sequence>
<dbReference type="Pfam" id="PF07992">
    <property type="entry name" value="Pyr_redox_2"/>
    <property type="match status" value="1"/>
</dbReference>
<dbReference type="InterPro" id="IPR005982">
    <property type="entry name" value="Thioredox_Rdtase"/>
</dbReference>